<comment type="caution">
    <text evidence="1">The sequence shown here is derived from an EMBL/GenBank/DDBJ whole genome shotgun (WGS) entry which is preliminary data.</text>
</comment>
<evidence type="ECO:0000313" key="2">
    <source>
        <dbReference type="Proteomes" id="UP000494256"/>
    </source>
</evidence>
<reference evidence="1 2" key="1">
    <citation type="submission" date="2020-04" db="EMBL/GenBank/DDBJ databases">
        <authorList>
            <person name="Wallbank WR R."/>
            <person name="Pardo Diaz C."/>
            <person name="Kozak K."/>
            <person name="Martin S."/>
            <person name="Jiggins C."/>
            <person name="Moest M."/>
            <person name="Warren A I."/>
            <person name="Byers J.R.P. K."/>
            <person name="Montejo-Kovacevich G."/>
            <person name="Yen C E."/>
        </authorList>
    </citation>
    <scope>NUCLEOTIDE SEQUENCE [LARGE SCALE GENOMIC DNA]</scope>
</reference>
<dbReference type="EMBL" id="CADEBD010000344">
    <property type="protein sequence ID" value="CAB3248545.1"/>
    <property type="molecule type" value="Genomic_DNA"/>
</dbReference>
<name>A0A8S1AU17_ARCPL</name>
<dbReference type="OrthoDB" id="10050276at2759"/>
<organism evidence="1 2">
    <name type="scientific">Arctia plantaginis</name>
    <name type="common">Wood tiger moth</name>
    <name type="synonym">Phalaena plantaginis</name>
    <dbReference type="NCBI Taxonomy" id="874455"/>
    <lineage>
        <taxon>Eukaryota</taxon>
        <taxon>Metazoa</taxon>
        <taxon>Ecdysozoa</taxon>
        <taxon>Arthropoda</taxon>
        <taxon>Hexapoda</taxon>
        <taxon>Insecta</taxon>
        <taxon>Pterygota</taxon>
        <taxon>Neoptera</taxon>
        <taxon>Endopterygota</taxon>
        <taxon>Lepidoptera</taxon>
        <taxon>Glossata</taxon>
        <taxon>Ditrysia</taxon>
        <taxon>Noctuoidea</taxon>
        <taxon>Erebidae</taxon>
        <taxon>Arctiinae</taxon>
        <taxon>Arctia</taxon>
    </lineage>
</organism>
<proteinExistence type="predicted"/>
<dbReference type="Proteomes" id="UP000494256">
    <property type="component" value="Unassembled WGS sequence"/>
</dbReference>
<dbReference type="AlphaFoldDB" id="A0A8S1AU17"/>
<sequence>MSHHIITSTAFNSPLLDIGLSLERRLWPTIPRWPDGRHALVTQVEMHVSAVTLASMAASASALMTGPSASVGMETMREPSVKEVSGYKTLPFTLNAINC</sequence>
<gene>
    <name evidence="1" type="ORF">APLA_LOCUS12410</name>
</gene>
<accession>A0A8S1AU17</accession>
<protein>
    <submittedName>
        <fullName evidence="1">Uncharacterized protein</fullName>
    </submittedName>
</protein>
<evidence type="ECO:0000313" key="1">
    <source>
        <dbReference type="EMBL" id="CAB3248545.1"/>
    </source>
</evidence>